<feature type="transmembrane region" description="Helical" evidence="2">
    <location>
        <begin position="109"/>
        <end position="128"/>
    </location>
</feature>
<feature type="coiled-coil region" evidence="1">
    <location>
        <begin position="573"/>
        <end position="600"/>
    </location>
</feature>
<protein>
    <recommendedName>
        <fullName evidence="5">Anti-phage defense ZorAB system ZorA</fullName>
    </recommendedName>
</protein>
<keyword evidence="4" id="KW-1185">Reference proteome</keyword>
<name>A0A7D7LKZ1_9NOSO</name>
<keyword evidence="1" id="KW-0175">Coiled coil</keyword>
<keyword evidence="2" id="KW-0812">Transmembrane</keyword>
<reference evidence="4" key="1">
    <citation type="submission" date="2020-06" db="EMBL/GenBank/DDBJ databases">
        <title>Nostoc edaphicum CCNP1411 genome.</title>
        <authorList>
            <person name="Fidor A."/>
            <person name="Grabski M."/>
            <person name="Gawor J."/>
            <person name="Gromadka R."/>
            <person name="Wegrzyn G."/>
            <person name="Mazur-Marzec H."/>
        </authorList>
    </citation>
    <scope>NUCLEOTIDE SEQUENCE [LARGE SCALE GENOMIC DNA]</scope>
    <source>
        <strain evidence="4">CCNP1411</strain>
    </source>
</reference>
<evidence type="ECO:0000256" key="2">
    <source>
        <dbReference type="SAM" id="Phobius"/>
    </source>
</evidence>
<dbReference type="RefSeq" id="WP_181929441.1">
    <property type="nucleotide sequence ID" value="NZ_CP054698.1"/>
</dbReference>
<feature type="transmembrane region" description="Helical" evidence="2">
    <location>
        <begin position="16"/>
        <end position="39"/>
    </location>
</feature>
<dbReference type="Proteomes" id="UP000514713">
    <property type="component" value="Chromosome"/>
</dbReference>
<evidence type="ECO:0000313" key="3">
    <source>
        <dbReference type="EMBL" id="QMS91887.1"/>
    </source>
</evidence>
<keyword evidence="2" id="KW-1133">Transmembrane helix</keyword>
<organism evidence="3 4">
    <name type="scientific">Nostoc edaphicum CCNP1411</name>
    <dbReference type="NCBI Taxonomy" id="1472755"/>
    <lineage>
        <taxon>Bacteria</taxon>
        <taxon>Bacillati</taxon>
        <taxon>Cyanobacteriota</taxon>
        <taxon>Cyanophyceae</taxon>
        <taxon>Nostocales</taxon>
        <taxon>Nostocaceae</taxon>
        <taxon>Nostoc</taxon>
    </lineage>
</organism>
<sequence length="839" mass="92636">MEIAKVWDIIWDNEPFHWAIAFVLIAAIIVELCTLLQYWRSECGTTGASIKFLSNLKNGKNVKLSNEVRQWLKDHLGTDDSSRFRQKDGNFILIKYPSVLAHPIPRSSLRFVTTLCTAIGVLGTFYGIQQGLQGINLSTEDTKELMTASKGLLVGMKTAFSTSLMGLGSGSLFTLVLFGCDSLRQKRRDSLRQKLKAIANLKTAENDNREVAEALSLVAKNLTGLKQLNAEGIGQAVGRSIAEQFAGLNQLSAQAIGQAVGQQIKPALGEIFKEQKKLREIQENQGQRVLEELIKDLRIQVLEPIADRLDKSAELTQQASEAVLSLHRELGGISQSLASSILTIQNFQKETLVELQGFAKNLGDTLNQFQTDTKGVLQLTADEINRAVNQSIQGMTAQRSAFEASAVQAAATFRGIREELQTALQERATVEQQMLQGFANNMGQTLSQFQTETTGVIQQTSHEINRAVVQSIEGMTAQRSAFEASAVQAAATFRGIREELQTALQERATVEQQMLQGFANNMGQTLSQFQTETTGVIQQTSHEINRAVVQSIEGMTAQRSAFEASAVQAAATFRGIREELQTALQERAAVEQQMLQATKTGIIQILTQANKTFHEQTNTLQTLGNQASGLMNDAKDNLLATLGNIDAILTATRHTVEDDLTRFREEYQTNLQTFFQQQNNLLEETLGKQRDGLSGIVNNLDQVFREESQRRSELTQEVDKSMTKIQTSVEQINKLVSAAGLNDAQRLIQLEKLASGIGQQVQIVDNSYISLNKTFHNSLESWQSHLESSMQRTVDLQESFFQQADTSMARVCGDLLETARVLVAAHDNRQFGNSGSNDG</sequence>
<dbReference type="AlphaFoldDB" id="A0A7D7LKZ1"/>
<keyword evidence="2" id="KW-0472">Membrane</keyword>
<evidence type="ECO:0000313" key="4">
    <source>
        <dbReference type="Proteomes" id="UP000514713"/>
    </source>
</evidence>
<gene>
    <name evidence="3" type="ORF">HUN01_31400</name>
</gene>
<accession>A0A7D7LKZ1</accession>
<proteinExistence type="predicted"/>
<evidence type="ECO:0000256" key="1">
    <source>
        <dbReference type="SAM" id="Coils"/>
    </source>
</evidence>
<dbReference type="EMBL" id="CP054698">
    <property type="protein sequence ID" value="QMS91887.1"/>
    <property type="molecule type" value="Genomic_DNA"/>
</dbReference>
<dbReference type="KEGG" id="ned:HUN01_31400"/>
<evidence type="ECO:0008006" key="5">
    <source>
        <dbReference type="Google" id="ProtNLM"/>
    </source>
</evidence>